<protein>
    <submittedName>
        <fullName evidence="2">Transcriptional regulator</fullName>
    </submittedName>
</protein>
<dbReference type="GO" id="GO:0003677">
    <property type="term" value="F:DNA binding"/>
    <property type="evidence" value="ECO:0007669"/>
    <property type="project" value="InterPro"/>
</dbReference>
<dbReference type="EMBL" id="PKIG01000001">
    <property type="protein sequence ID" value="PLA04993.1"/>
    <property type="molecule type" value="Genomic_DNA"/>
</dbReference>
<evidence type="ECO:0000313" key="2">
    <source>
        <dbReference type="EMBL" id="PLA04993.1"/>
    </source>
</evidence>
<feature type="domain" description="HTH cro/C1-type" evidence="1">
    <location>
        <begin position="6"/>
        <end position="59"/>
    </location>
</feature>
<dbReference type="AlphaFoldDB" id="A0A2I1UGI7"/>
<dbReference type="CDD" id="cd00093">
    <property type="entry name" value="HTH_XRE"/>
    <property type="match status" value="1"/>
</dbReference>
<evidence type="ECO:0000259" key="1">
    <source>
        <dbReference type="PROSITE" id="PS50943"/>
    </source>
</evidence>
<gene>
    <name evidence="2" type="ORF">CYK16_02145</name>
</gene>
<dbReference type="Gene3D" id="1.10.260.40">
    <property type="entry name" value="lambda repressor-like DNA-binding domains"/>
    <property type="match status" value="1"/>
</dbReference>
<dbReference type="Proteomes" id="UP000234761">
    <property type="component" value="Unassembled WGS sequence"/>
</dbReference>
<name>A0A2I1UGI7_STROR</name>
<dbReference type="InterPro" id="IPR010982">
    <property type="entry name" value="Lambda_DNA-bd_dom_sf"/>
</dbReference>
<evidence type="ECO:0000313" key="3">
    <source>
        <dbReference type="Proteomes" id="UP000234761"/>
    </source>
</evidence>
<sequence>MLQNRLKLLMVKKHKTIKQVSQETGIKKGSLEMYVLGRDIMGDDLTILARYFETNTSYLCGIWDLMADEKHFSHFRKLFRDKSYYYIPDISDIFEDLDNCFYNFWIQAIEFTVLENNFKAEKFFKALIFKEKDDCVFITISDKDVIKSLECYNSIIRYHYPEGGEYTPILSFKGNTIE</sequence>
<dbReference type="PROSITE" id="PS50943">
    <property type="entry name" value="HTH_CROC1"/>
    <property type="match status" value="1"/>
</dbReference>
<proteinExistence type="predicted"/>
<accession>A0A2I1UGI7</accession>
<dbReference type="SMART" id="SM00530">
    <property type="entry name" value="HTH_XRE"/>
    <property type="match status" value="1"/>
</dbReference>
<keyword evidence="3" id="KW-1185">Reference proteome</keyword>
<reference evidence="2 3" key="1">
    <citation type="submission" date="2017-12" db="EMBL/GenBank/DDBJ databases">
        <title>Phylogenetic diversity of female urinary microbiome.</title>
        <authorList>
            <person name="Thomas-White K."/>
            <person name="Wolfe A.J."/>
        </authorList>
    </citation>
    <scope>NUCLEOTIDE SEQUENCE [LARGE SCALE GENOMIC DNA]</scope>
    <source>
        <strain evidence="2 3">UMB0832</strain>
    </source>
</reference>
<comment type="caution">
    <text evidence="2">The sequence shown here is derived from an EMBL/GenBank/DDBJ whole genome shotgun (WGS) entry which is preliminary data.</text>
</comment>
<organism evidence="2 3">
    <name type="scientific">Streptococcus oralis subsp. dentisani</name>
    <dbReference type="NCBI Taxonomy" id="1458253"/>
    <lineage>
        <taxon>Bacteria</taxon>
        <taxon>Bacillati</taxon>
        <taxon>Bacillota</taxon>
        <taxon>Bacilli</taxon>
        <taxon>Lactobacillales</taxon>
        <taxon>Streptococcaceae</taxon>
        <taxon>Streptococcus</taxon>
    </lineage>
</organism>
<dbReference type="InterPro" id="IPR001387">
    <property type="entry name" value="Cro/C1-type_HTH"/>
</dbReference>